<keyword evidence="1" id="KW-1133">Transmembrane helix</keyword>
<keyword evidence="1" id="KW-0472">Membrane</keyword>
<protein>
    <recommendedName>
        <fullName evidence="4">Glycosyltransferase RgtA/B/C/D-like domain-containing protein</fullName>
    </recommendedName>
</protein>
<organism evidence="2 3">
    <name type="scientific">Aquirufa echingensis</name>
    <dbReference type="NCBI Taxonomy" id="3096516"/>
    <lineage>
        <taxon>Bacteria</taxon>
        <taxon>Pseudomonadati</taxon>
        <taxon>Bacteroidota</taxon>
        <taxon>Cytophagia</taxon>
        <taxon>Cytophagales</taxon>
        <taxon>Flectobacillaceae</taxon>
        <taxon>Aquirufa</taxon>
    </lineage>
</organism>
<feature type="transmembrane region" description="Helical" evidence="1">
    <location>
        <begin position="225"/>
        <end position="249"/>
    </location>
</feature>
<accession>A0ABW6D144</accession>
<dbReference type="RefSeq" id="WP_377977347.1">
    <property type="nucleotide sequence ID" value="NZ_JBBKYA010000006.1"/>
</dbReference>
<keyword evidence="1" id="KW-0812">Transmembrane</keyword>
<proteinExistence type="predicted"/>
<evidence type="ECO:0000256" key="1">
    <source>
        <dbReference type="SAM" id="Phobius"/>
    </source>
</evidence>
<feature type="transmembrane region" description="Helical" evidence="1">
    <location>
        <begin position="279"/>
        <end position="299"/>
    </location>
</feature>
<gene>
    <name evidence="2" type="ORF">SKC38_11800</name>
</gene>
<evidence type="ECO:0008006" key="4">
    <source>
        <dbReference type="Google" id="ProtNLM"/>
    </source>
</evidence>
<sequence length="392" mass="45525">MTPNLNFYFLQFNEYIQKLWLSKWGIYKITFAIFICFSFIYFPEILVKRITGEWSINDQLVQNFVNLKIKSPFTPYLNAEKWDHFSKRDLRITPYLIGKIFHLEAIKLFYIQALILFPLFIYLSLKTINKFIKDEIIAFWGTLALLFSYVGNSFNYDTFFFDSYAYTGLLAALYWNNKWFAIPILIATFFVDERSIIPASLIFISSYFSSKQDETTTWKTQLVRLILNNASFWHYCIAVFIYVAIRIALFKNFGLSTPVGNDAGVTLGLAFIHKFKVPFAIFSAFKLNFILIFVTIYTLTKSKELLVNLAYLTLLILILLTSTAVEDVTRSLGFGFLLILAFYQLAASLESDKKNLRLFCALISLSNLLLPTYTLLLQLYQIPILGWVNLFG</sequence>
<feature type="transmembrane region" description="Helical" evidence="1">
    <location>
        <begin position="179"/>
        <end position="204"/>
    </location>
</feature>
<evidence type="ECO:0000313" key="2">
    <source>
        <dbReference type="EMBL" id="MFD3276913.1"/>
    </source>
</evidence>
<comment type="caution">
    <text evidence="2">The sequence shown here is derived from an EMBL/GenBank/DDBJ whole genome shotgun (WGS) entry which is preliminary data.</text>
</comment>
<feature type="transmembrane region" description="Helical" evidence="1">
    <location>
        <begin position="25"/>
        <end position="42"/>
    </location>
</feature>
<feature type="transmembrane region" description="Helical" evidence="1">
    <location>
        <begin position="137"/>
        <end position="154"/>
    </location>
</feature>
<dbReference type="EMBL" id="JBBKYA010000006">
    <property type="protein sequence ID" value="MFD3276913.1"/>
    <property type="molecule type" value="Genomic_DNA"/>
</dbReference>
<keyword evidence="3" id="KW-1185">Reference proteome</keyword>
<feature type="transmembrane region" description="Helical" evidence="1">
    <location>
        <begin position="356"/>
        <end position="380"/>
    </location>
</feature>
<feature type="transmembrane region" description="Helical" evidence="1">
    <location>
        <begin position="331"/>
        <end position="349"/>
    </location>
</feature>
<dbReference type="Proteomes" id="UP001598114">
    <property type="component" value="Unassembled WGS sequence"/>
</dbReference>
<reference evidence="2 3" key="1">
    <citation type="submission" date="2024-03" db="EMBL/GenBank/DDBJ databases">
        <title>Aquirufa genome sequencing.</title>
        <authorList>
            <person name="Pitt A."/>
            <person name="Hahn M.W."/>
        </authorList>
    </citation>
    <scope>NUCLEOTIDE SEQUENCE [LARGE SCALE GENOMIC DNA]</scope>
    <source>
        <strain evidence="2 3">PLAD-142S6K</strain>
    </source>
</reference>
<feature type="transmembrane region" description="Helical" evidence="1">
    <location>
        <begin position="306"/>
        <end position="325"/>
    </location>
</feature>
<evidence type="ECO:0000313" key="3">
    <source>
        <dbReference type="Proteomes" id="UP001598114"/>
    </source>
</evidence>
<feature type="transmembrane region" description="Helical" evidence="1">
    <location>
        <begin position="108"/>
        <end position="125"/>
    </location>
</feature>
<name>A0ABW6D144_9BACT</name>